<dbReference type="SMART" id="SM00382">
    <property type="entry name" value="AAA"/>
    <property type="match status" value="1"/>
</dbReference>
<dbReference type="PANTHER" id="PTHR23074:SF83">
    <property type="entry name" value="VACUOLAR PROTEIN SORTING-ASSOCIATED PROTEIN 4A"/>
    <property type="match status" value="1"/>
</dbReference>
<dbReference type="SUPFAM" id="SSF52540">
    <property type="entry name" value="P-loop containing nucleoside triphosphate hydrolases"/>
    <property type="match status" value="1"/>
</dbReference>
<evidence type="ECO:0000313" key="2">
    <source>
        <dbReference type="EMBL" id="CAE6972892.1"/>
    </source>
</evidence>
<keyword evidence="3" id="KW-1185">Reference proteome</keyword>
<dbReference type="GO" id="GO:0005524">
    <property type="term" value="F:ATP binding"/>
    <property type="evidence" value="ECO:0007669"/>
    <property type="project" value="InterPro"/>
</dbReference>
<dbReference type="GO" id="GO:0016887">
    <property type="term" value="F:ATP hydrolysis activity"/>
    <property type="evidence" value="ECO:0007669"/>
    <property type="project" value="InterPro"/>
</dbReference>
<reference evidence="2" key="1">
    <citation type="submission" date="2021-02" db="EMBL/GenBank/DDBJ databases">
        <authorList>
            <person name="Dougan E. K."/>
            <person name="Rhodes N."/>
            <person name="Thang M."/>
            <person name="Chan C."/>
        </authorList>
    </citation>
    <scope>NUCLEOTIDE SEQUENCE</scope>
</reference>
<proteinExistence type="predicted"/>
<dbReference type="Pfam" id="PF00004">
    <property type="entry name" value="AAA"/>
    <property type="match status" value="1"/>
</dbReference>
<evidence type="ECO:0000259" key="1">
    <source>
        <dbReference type="SMART" id="SM00382"/>
    </source>
</evidence>
<gene>
    <name evidence="2" type="primary">ftsH2</name>
    <name evidence="2" type="ORF">SNAT2548_LOCUS2753</name>
</gene>
<feature type="domain" description="AAA+ ATPase" evidence="1">
    <location>
        <begin position="80"/>
        <end position="226"/>
    </location>
</feature>
<dbReference type="EMBL" id="CAJNDS010000165">
    <property type="protein sequence ID" value="CAE6972892.1"/>
    <property type="molecule type" value="Genomic_DNA"/>
</dbReference>
<name>A0A812I4S9_9DINO</name>
<dbReference type="PANTHER" id="PTHR23074">
    <property type="entry name" value="AAA DOMAIN-CONTAINING"/>
    <property type="match status" value="1"/>
</dbReference>
<organism evidence="2 3">
    <name type="scientific">Symbiodinium natans</name>
    <dbReference type="NCBI Taxonomy" id="878477"/>
    <lineage>
        <taxon>Eukaryota</taxon>
        <taxon>Sar</taxon>
        <taxon>Alveolata</taxon>
        <taxon>Dinophyceae</taxon>
        <taxon>Suessiales</taxon>
        <taxon>Symbiodiniaceae</taxon>
        <taxon>Symbiodinium</taxon>
    </lineage>
</organism>
<dbReference type="InterPro" id="IPR027417">
    <property type="entry name" value="P-loop_NTPase"/>
</dbReference>
<accession>A0A812I4S9</accession>
<evidence type="ECO:0000313" key="3">
    <source>
        <dbReference type="Proteomes" id="UP000604046"/>
    </source>
</evidence>
<dbReference type="InterPro" id="IPR050304">
    <property type="entry name" value="MT-severing_AAA_ATPase"/>
</dbReference>
<dbReference type="Proteomes" id="UP000604046">
    <property type="component" value="Unassembled WGS sequence"/>
</dbReference>
<dbReference type="InterPro" id="IPR003593">
    <property type="entry name" value="AAA+_ATPase"/>
</dbReference>
<comment type="caution">
    <text evidence="2">The sequence shown here is derived from an EMBL/GenBank/DDBJ whole genome shotgun (WGS) entry which is preliminary data.</text>
</comment>
<dbReference type="AlphaFoldDB" id="A0A812I4S9"/>
<sequence>MEKASSQRKGANGKKAEVDVASVLKQLPSDDTLSWDSYFAPEHLKDELMHLAECMNPDFQRRLKALREHCRARPSQIFRGRKMILLHGPPGTGKTHAMRMLASLLNLQPWVLDVKAMADSWEARSLFDEVLQTIGSLSRSIVFLDECEGIFRSRGPMMNYASVTVTTKVELIDDFLTWVDGLQGQKESHVMAGAFLCLSTNVLEHIDPAVVSRSSCLKIDLPGLPERQAWWAAHAKHLVMPELAELASITEGLSFRDLAQVAEKVERAAARHAGLDAQVKHCSISQYRDVSRKLAEDKGSADTATSQEHLAKTGGWLAALQAEHAERQKLEARVKQLEESLDAGYCYIEDSQIHQIREKTWPQETEVEGPLRGYVRPLLRKFRVVSDSILK</sequence>
<protein>
    <submittedName>
        <fullName evidence="2">FtsH2 protein</fullName>
    </submittedName>
</protein>
<dbReference type="InterPro" id="IPR003959">
    <property type="entry name" value="ATPase_AAA_core"/>
</dbReference>
<dbReference type="OrthoDB" id="10042665at2759"/>
<dbReference type="Gene3D" id="3.40.50.300">
    <property type="entry name" value="P-loop containing nucleotide triphosphate hydrolases"/>
    <property type="match status" value="1"/>
</dbReference>